<feature type="transmembrane region" description="Helical" evidence="3">
    <location>
        <begin position="249"/>
        <end position="282"/>
    </location>
</feature>
<evidence type="ECO:0000313" key="4">
    <source>
        <dbReference type="EMBL" id="QJA85675.1"/>
    </source>
</evidence>
<protein>
    <submittedName>
        <fullName evidence="4">Putative tail protein</fullName>
    </submittedName>
</protein>
<keyword evidence="1" id="KW-0175">Coiled coil</keyword>
<sequence>MAETLTELVAKITTDAAGLKSGLSDAEKQTEASSKKMQDSLKKVGMAMAASGAAITAALGLMGKAAIDEDINMKRLATTINNSGTAYDSVKDSMEALIATTQRKTGIADNEQRDAIGRLVLITKDYNKAIELLPTVLDLAAASEMDVTTASTYLSKAYLDLEAGAEEVSVRFGMAAIKFKSMEDIQNRVKGAAENLANPLNVLKVTIGDVDEEIGKALIPLIKDVTGKIVDIAIKIQDWVKEHQTLTKILAIVALGLGVILTVVGAFLLILPGLIAGVAAFGVVLHAALGPIGLVSLAIAGIIIVITAAIANWDKLTNIFRSDAEKQKRALESLTEKVNAEFDKQASIIKASYDKQRSEAEKTYAAAIDAINKEYGEVKELTETKIDKARRTTEELKEQYKRQQDAATDKYNSEMSQIREIYDAQLTALNIETDATVKALQDKIDAIDKQTAEEELAYQRKEEADKLATLTGAEHDKFAAEVAQKELARTRNAEKDALRNQIAEARQLADEKKTQIQSEEDATLASLKTKYDAEIKNYRDLAAAADTDLENSLVRIETDRLAAITAQQEILTETLTDIKTAETEEVAALARQLASTKEHVQDINEAYNALIKRYDVEIVTTHTDVYSSSGETSSPSKSSPPYAGGFASGGIVPGPIGMPQLATVHGGETVIPANESIGNVTVNFTQPVFFDREDTMNIFIDKISKTLDRKYRLNGRL</sequence>
<name>A0A6M3KWD5_9ZZZZ</name>
<gene>
    <name evidence="4" type="ORF">MM415B02189_0019</name>
</gene>
<feature type="coiled-coil region" evidence="1">
    <location>
        <begin position="379"/>
        <end position="410"/>
    </location>
</feature>
<evidence type="ECO:0000256" key="1">
    <source>
        <dbReference type="SAM" id="Coils"/>
    </source>
</evidence>
<evidence type="ECO:0000256" key="3">
    <source>
        <dbReference type="SAM" id="Phobius"/>
    </source>
</evidence>
<feature type="transmembrane region" description="Helical" evidence="3">
    <location>
        <begin position="44"/>
        <end position="67"/>
    </location>
</feature>
<feature type="compositionally biased region" description="Low complexity" evidence="2">
    <location>
        <begin position="627"/>
        <end position="641"/>
    </location>
</feature>
<keyword evidence="3" id="KW-0812">Transmembrane</keyword>
<feature type="coiled-coil region" evidence="1">
    <location>
        <begin position="480"/>
        <end position="522"/>
    </location>
</feature>
<evidence type="ECO:0000256" key="2">
    <source>
        <dbReference type="SAM" id="MobiDB-lite"/>
    </source>
</evidence>
<keyword evidence="3" id="KW-0472">Membrane</keyword>
<dbReference type="EMBL" id="MT142588">
    <property type="protein sequence ID" value="QJA85675.1"/>
    <property type="molecule type" value="Genomic_DNA"/>
</dbReference>
<organism evidence="4">
    <name type="scientific">viral metagenome</name>
    <dbReference type="NCBI Taxonomy" id="1070528"/>
    <lineage>
        <taxon>unclassified sequences</taxon>
        <taxon>metagenomes</taxon>
        <taxon>organismal metagenomes</taxon>
    </lineage>
</organism>
<proteinExistence type="predicted"/>
<reference evidence="4" key="1">
    <citation type="submission" date="2020-03" db="EMBL/GenBank/DDBJ databases">
        <title>The deep terrestrial virosphere.</title>
        <authorList>
            <person name="Holmfeldt K."/>
            <person name="Nilsson E."/>
            <person name="Simone D."/>
            <person name="Lopez-Fernandez M."/>
            <person name="Wu X."/>
            <person name="de Brujin I."/>
            <person name="Lundin D."/>
            <person name="Andersson A."/>
            <person name="Bertilsson S."/>
            <person name="Dopson M."/>
        </authorList>
    </citation>
    <scope>NUCLEOTIDE SEQUENCE</scope>
    <source>
        <strain evidence="4">MM415B02189</strain>
    </source>
</reference>
<keyword evidence="3" id="KW-1133">Transmembrane helix</keyword>
<accession>A0A6M3KWD5</accession>
<dbReference type="AlphaFoldDB" id="A0A6M3KWD5"/>
<feature type="transmembrane region" description="Helical" evidence="3">
    <location>
        <begin position="288"/>
        <end position="311"/>
    </location>
</feature>
<feature type="region of interest" description="Disordered" evidence="2">
    <location>
        <begin position="625"/>
        <end position="645"/>
    </location>
</feature>